<organism evidence="1 2">
    <name type="scientific">Citricoccus parietis</name>
    <dbReference type="NCBI Taxonomy" id="592307"/>
    <lineage>
        <taxon>Bacteria</taxon>
        <taxon>Bacillati</taxon>
        <taxon>Actinomycetota</taxon>
        <taxon>Actinomycetes</taxon>
        <taxon>Micrococcales</taxon>
        <taxon>Micrococcaceae</taxon>
        <taxon>Citricoccus</taxon>
    </lineage>
</organism>
<keyword evidence="2" id="KW-1185">Reference proteome</keyword>
<dbReference type="EMBL" id="JBHMFI010000002">
    <property type="protein sequence ID" value="MFB9074325.1"/>
    <property type="molecule type" value="Genomic_DNA"/>
</dbReference>
<evidence type="ECO:0000313" key="2">
    <source>
        <dbReference type="Proteomes" id="UP001589575"/>
    </source>
</evidence>
<dbReference type="Proteomes" id="UP001589575">
    <property type="component" value="Unassembled WGS sequence"/>
</dbReference>
<accession>A0ABV5G5W1</accession>
<proteinExistence type="predicted"/>
<evidence type="ECO:0000313" key="1">
    <source>
        <dbReference type="EMBL" id="MFB9074325.1"/>
    </source>
</evidence>
<gene>
    <name evidence="1" type="ORF">ACFFX0_25275</name>
</gene>
<comment type="caution">
    <text evidence="1">The sequence shown here is derived from an EMBL/GenBank/DDBJ whole genome shotgun (WGS) entry which is preliminary data.</text>
</comment>
<reference evidence="1 2" key="1">
    <citation type="submission" date="2024-09" db="EMBL/GenBank/DDBJ databases">
        <authorList>
            <person name="Sun Q."/>
            <person name="Mori K."/>
        </authorList>
    </citation>
    <scope>NUCLEOTIDE SEQUENCE [LARGE SCALE GENOMIC DNA]</scope>
    <source>
        <strain evidence="1 2">CCM 7609</strain>
    </source>
</reference>
<protein>
    <submittedName>
        <fullName evidence="1">Uncharacterized protein</fullName>
    </submittedName>
</protein>
<name>A0ABV5G5W1_9MICC</name>
<sequence>MVKVASKQFFGDSRLVRGDGGGGKCHEVLDVKTLIRRVAQPPPGTSQRLRSLDDLFSVGRPELG</sequence>